<dbReference type="Pfam" id="PF02169">
    <property type="entry name" value="LPP20"/>
    <property type="match status" value="1"/>
</dbReference>
<evidence type="ECO:0000256" key="1">
    <source>
        <dbReference type="SAM" id="SignalP"/>
    </source>
</evidence>
<proteinExistence type="predicted"/>
<keyword evidence="4" id="KW-1185">Reference proteome</keyword>
<feature type="chain" id="PRO_5035151270" evidence="1">
    <location>
        <begin position="22"/>
        <end position="316"/>
    </location>
</feature>
<name>A0A8J6M5K7_9ALTE</name>
<reference evidence="3" key="1">
    <citation type="journal article" date="2018" name="Int. J. Syst. Evol. Microbiol.">
        <title>Neptunicella marina gen. nov., sp. nov., isolated from surface seawater.</title>
        <authorList>
            <person name="Liu X."/>
            <person name="Lai Q."/>
            <person name="Du Y."/>
            <person name="Zhang X."/>
            <person name="Liu Z."/>
            <person name="Sun F."/>
            <person name="Shao Z."/>
        </authorList>
    </citation>
    <scope>NUCLEOTIDE SEQUENCE</scope>
    <source>
        <strain evidence="3">S27-2</strain>
    </source>
</reference>
<dbReference type="InterPro" id="IPR024952">
    <property type="entry name" value="LPP20-like_dom"/>
</dbReference>
<organism evidence="3 4">
    <name type="scientific">Neptunicella marina</name>
    <dbReference type="NCBI Taxonomy" id="2125989"/>
    <lineage>
        <taxon>Bacteria</taxon>
        <taxon>Pseudomonadati</taxon>
        <taxon>Pseudomonadota</taxon>
        <taxon>Gammaproteobacteria</taxon>
        <taxon>Alteromonadales</taxon>
        <taxon>Alteromonadaceae</taxon>
        <taxon>Neptunicella</taxon>
    </lineage>
</organism>
<evidence type="ECO:0000313" key="4">
    <source>
        <dbReference type="Proteomes" id="UP000601768"/>
    </source>
</evidence>
<reference evidence="3" key="2">
    <citation type="submission" date="2020-08" db="EMBL/GenBank/DDBJ databases">
        <authorList>
            <person name="Lai Q."/>
        </authorList>
    </citation>
    <scope>NUCLEOTIDE SEQUENCE</scope>
    <source>
        <strain evidence="3">S27-2</strain>
    </source>
</reference>
<sequence length="316" mass="35554">MAKVRLLSLLFLFVLSCSVHATLPDWVTTPPQEDDKFYAIGEGQSQEQAEQVALKNLLGQLRTSLEASTQQKQQLVNERFNESINIAINTKIESIPVSQYKVLKIHKESDTFYVLVSVTKPLLALTIKNEISSLLNASQQLMSGKQTGGSVLEWWFSNKQQLQSNIATTNRLLELLPLLSAEDSQLSQRFSQQQQRFSDIQNESCLYVNPMAKQDIQFALRESVVASGLISDNQNCHFSLKAEEHSDVRQLFGKHTASVELKIILFDGKRSIASEQLFETGTSMSSPDFAVRGAYQRLVEKIRRGDSDLIEQLLSN</sequence>
<dbReference type="AlphaFoldDB" id="A0A8J6M5K7"/>
<dbReference type="Gene3D" id="3.10.28.20">
    <property type="entry name" value="Acetamidase/Formamidase-like domains"/>
    <property type="match status" value="1"/>
</dbReference>
<comment type="caution">
    <text evidence="3">The sequence shown here is derived from an EMBL/GenBank/DDBJ whole genome shotgun (WGS) entry which is preliminary data.</text>
</comment>
<dbReference type="PROSITE" id="PS51257">
    <property type="entry name" value="PROKAR_LIPOPROTEIN"/>
    <property type="match status" value="1"/>
</dbReference>
<accession>A0A8J6M5K7</accession>
<keyword evidence="3" id="KW-0449">Lipoprotein</keyword>
<feature type="signal peptide" evidence="1">
    <location>
        <begin position="1"/>
        <end position="21"/>
    </location>
</feature>
<protein>
    <submittedName>
        <fullName evidence="3">LPP20 family lipoprotein</fullName>
    </submittedName>
</protein>
<keyword evidence="1" id="KW-0732">Signal</keyword>
<dbReference type="Proteomes" id="UP000601768">
    <property type="component" value="Unassembled WGS sequence"/>
</dbReference>
<evidence type="ECO:0000259" key="2">
    <source>
        <dbReference type="Pfam" id="PF02169"/>
    </source>
</evidence>
<feature type="domain" description="Lipoprotein LPP20-like" evidence="2">
    <location>
        <begin position="24"/>
        <end position="118"/>
    </location>
</feature>
<gene>
    <name evidence="3" type="ORF">H8B19_11895</name>
</gene>
<evidence type="ECO:0000313" key="3">
    <source>
        <dbReference type="EMBL" id="MBC3766581.1"/>
    </source>
</evidence>
<dbReference type="EMBL" id="JACNEP010000008">
    <property type="protein sequence ID" value="MBC3766581.1"/>
    <property type="molecule type" value="Genomic_DNA"/>
</dbReference>
<dbReference type="RefSeq" id="WP_186507109.1">
    <property type="nucleotide sequence ID" value="NZ_JACNEP010000008.1"/>
</dbReference>